<feature type="compositionally biased region" description="Basic and acidic residues" evidence="7">
    <location>
        <begin position="667"/>
        <end position="676"/>
    </location>
</feature>
<dbReference type="InterPro" id="IPR032675">
    <property type="entry name" value="LRR_dom_sf"/>
</dbReference>
<feature type="region of interest" description="Disordered" evidence="7">
    <location>
        <begin position="629"/>
        <end position="747"/>
    </location>
</feature>
<keyword evidence="1" id="KW-0433">Leucine-rich repeat</keyword>
<proteinExistence type="inferred from homology"/>
<feature type="compositionally biased region" description="Acidic residues" evidence="7">
    <location>
        <begin position="681"/>
        <end position="694"/>
    </location>
</feature>
<dbReference type="GO" id="GO:0004864">
    <property type="term" value="F:protein phosphatase inhibitor activity"/>
    <property type="evidence" value="ECO:0007669"/>
    <property type="project" value="UniProtKB-KW"/>
</dbReference>
<evidence type="ECO:0000256" key="7">
    <source>
        <dbReference type="SAM" id="MobiDB-lite"/>
    </source>
</evidence>
<evidence type="ECO:0000313" key="9">
    <source>
        <dbReference type="Proteomes" id="UP000694397"/>
    </source>
</evidence>
<dbReference type="Ensembl" id="ENSSFOT00015010891.2">
    <property type="protein sequence ID" value="ENSSFOP00015010743.2"/>
    <property type="gene ID" value="ENSSFOG00015006918.2"/>
</dbReference>
<dbReference type="InterPro" id="IPR001611">
    <property type="entry name" value="Leu-rich_rpt"/>
</dbReference>
<dbReference type="SUPFAM" id="SSF52047">
    <property type="entry name" value="RNI-like"/>
    <property type="match status" value="1"/>
</dbReference>
<dbReference type="FunFam" id="3.80.10.10:FF:000324">
    <property type="entry name" value="Protein phosphatase 1 regulatory subunit 37"/>
    <property type="match status" value="1"/>
</dbReference>
<evidence type="ECO:0000256" key="4">
    <source>
        <dbReference type="ARBA" id="ARBA00038315"/>
    </source>
</evidence>
<dbReference type="InterPro" id="IPR051279">
    <property type="entry name" value="PP1-Reg/Actin-Interact_Protein"/>
</dbReference>
<dbReference type="Proteomes" id="UP000694397">
    <property type="component" value="Chromosome 10"/>
</dbReference>
<dbReference type="PANTHER" id="PTHR24112">
    <property type="entry name" value="LEUCINE-RICH REPEAT, ISOFORM F-RELATED"/>
    <property type="match status" value="1"/>
</dbReference>
<reference evidence="8" key="2">
    <citation type="submission" date="2025-08" db="UniProtKB">
        <authorList>
            <consortium name="Ensembl"/>
        </authorList>
    </citation>
    <scope>IDENTIFICATION</scope>
</reference>
<reference evidence="8" key="3">
    <citation type="submission" date="2025-09" db="UniProtKB">
        <authorList>
            <consortium name="Ensembl"/>
        </authorList>
    </citation>
    <scope>IDENTIFICATION</scope>
</reference>
<comment type="similarity">
    <text evidence="4">Belongs to the PPP1R37 family.</text>
</comment>
<organism evidence="8 9">
    <name type="scientific">Scleropages formosus</name>
    <name type="common">Asian bonytongue</name>
    <name type="synonym">Osteoglossum formosum</name>
    <dbReference type="NCBI Taxonomy" id="113540"/>
    <lineage>
        <taxon>Eukaryota</taxon>
        <taxon>Metazoa</taxon>
        <taxon>Chordata</taxon>
        <taxon>Craniata</taxon>
        <taxon>Vertebrata</taxon>
        <taxon>Euteleostomi</taxon>
        <taxon>Actinopterygii</taxon>
        <taxon>Neopterygii</taxon>
        <taxon>Teleostei</taxon>
        <taxon>Osteoglossocephala</taxon>
        <taxon>Osteoglossomorpha</taxon>
        <taxon>Osteoglossiformes</taxon>
        <taxon>Osteoglossidae</taxon>
        <taxon>Scleropages</taxon>
    </lineage>
</organism>
<dbReference type="PANTHER" id="PTHR24112:SF9">
    <property type="entry name" value="PROTEIN PHOSPHATASE 1 REGULATORY SUBUNIT 37"/>
    <property type="match status" value="1"/>
</dbReference>
<name>A0A8C9R7E2_SCLFO</name>
<sequence>MNRQEVLDFCNAKPKDVHDDGGTNYMEDMIPLKSLQAMAGDVAKQVIGTEAVDVAGLSELNDGHLGGHLRGEEQQRVEEVNWNEEKGVSNELSFANSGLDNCSKDHQYQGRNCDSGSAEPNFSDGDMDIGVDLTLDESGVLESEPLGQNVDQGIPDKVVLAAESAALRSDSEEAKRALKMEDSLPLESAKGEVGSTISEDNERHKHGGKRVTFPSDEDIVSGAVEPKDPWRHAQNVTVDEILSAYRQACQKLNCKPIPKVLKQIEEFKELTQRNDCLDLKGEKLDYKACESLEEIFKRVQFRVVDLEQTNLDEDGASALFDMIEYYESATHLNISFNKHIGTRGWQAAAHMMRKTSSLQYLDARNTPLLDHSAPFVARALRISGSLAVLHLENAGLSGRPLMLLATALKMNMNLRELYLADNKLNGLQDSAQLGNLLKFNYNIQILDLRNNYIMDSGLAYLCDGLKEQRKGLVTLVLWNNQLTHNGMGYLAAALPCTQSLETLNLGHNSVGNEGIHKLKDGLIANRSVLRLGLACTKLSCEGAVAVAEFIAESPRLLRLDLRENEIKTGGLMALSLALKVNTSLLRLDLDREPKKETVKSFIETQRNLLTEIQNGCKHNFILAKEKEETEQKMRLSASMPEITSGEDERGEDEEVAESEDVTELPGDGEKGKEGKNSPESVESDSDTDEEDVEDTRELGCQAAQQTPLPSTLPSPTLTASGITVTESPVSPGVPSSPGRCISVSSPGRGHKIFMVTRVESPPERQQHIQPPQAQSQLQQGVLHPSAMWAGEKQQHVEQEQHMKVGTVEPVQLPQPASPQLFQTAAVGAEEEQLQPKTPLIQEVTLPNGLRPEFALCLPVTEAPKLGSCVAGHVSVTADLSCGQDLEELLREASLETGREAP</sequence>
<evidence type="ECO:0000256" key="6">
    <source>
        <dbReference type="ARBA" id="ARBA00041209"/>
    </source>
</evidence>
<evidence type="ECO:0000313" key="8">
    <source>
        <dbReference type="Ensembl" id="ENSSFOP00015010743.2"/>
    </source>
</evidence>
<feature type="region of interest" description="Disordered" evidence="7">
    <location>
        <begin position="187"/>
        <end position="214"/>
    </location>
</feature>
<feature type="region of interest" description="Disordered" evidence="7">
    <location>
        <begin position="759"/>
        <end position="778"/>
    </location>
</feature>
<dbReference type="AlphaFoldDB" id="A0A8C9R7E2"/>
<dbReference type="CDD" id="cd00116">
    <property type="entry name" value="LRR_RI"/>
    <property type="match status" value="1"/>
</dbReference>
<evidence type="ECO:0000256" key="3">
    <source>
        <dbReference type="ARBA" id="ARBA00023272"/>
    </source>
</evidence>
<protein>
    <recommendedName>
        <fullName evidence="5">Protein phosphatase 1 regulatory subunit 37</fullName>
    </recommendedName>
    <alternativeName>
        <fullName evidence="6">Leucine-rich repeat-containing protein 68</fullName>
    </alternativeName>
</protein>
<dbReference type="Pfam" id="PF13516">
    <property type="entry name" value="LRR_6"/>
    <property type="match status" value="2"/>
</dbReference>
<reference evidence="8 9" key="1">
    <citation type="submission" date="2019-04" db="EMBL/GenBank/DDBJ databases">
        <authorList>
            <consortium name="Wellcome Sanger Institute Data Sharing"/>
        </authorList>
    </citation>
    <scope>NUCLEOTIDE SEQUENCE [LARGE SCALE GENOMIC DNA]</scope>
</reference>
<feature type="compositionally biased region" description="Acidic residues" evidence="7">
    <location>
        <begin position="644"/>
        <end position="662"/>
    </location>
</feature>
<keyword evidence="2" id="KW-0677">Repeat</keyword>
<gene>
    <name evidence="8" type="primary">PPP1R37</name>
    <name evidence="8" type="synonym">ppp1r37</name>
</gene>
<feature type="compositionally biased region" description="Low complexity" evidence="7">
    <location>
        <begin position="727"/>
        <end position="738"/>
    </location>
</feature>
<accession>A0A8C9R7E2</accession>
<dbReference type="GeneTree" id="ENSGT00940000157454"/>
<feature type="compositionally biased region" description="Low complexity" evidence="7">
    <location>
        <begin position="767"/>
        <end position="778"/>
    </location>
</feature>
<evidence type="ECO:0000256" key="2">
    <source>
        <dbReference type="ARBA" id="ARBA00022737"/>
    </source>
</evidence>
<evidence type="ECO:0000256" key="1">
    <source>
        <dbReference type="ARBA" id="ARBA00022614"/>
    </source>
</evidence>
<dbReference type="PROSITE" id="PS51450">
    <property type="entry name" value="LRR"/>
    <property type="match status" value="1"/>
</dbReference>
<dbReference type="SMART" id="SM00368">
    <property type="entry name" value="LRR_RI"/>
    <property type="match status" value="7"/>
</dbReference>
<dbReference type="Gene3D" id="3.80.10.10">
    <property type="entry name" value="Ribonuclease Inhibitor"/>
    <property type="match status" value="1"/>
</dbReference>
<evidence type="ECO:0000256" key="5">
    <source>
        <dbReference type="ARBA" id="ARBA00040684"/>
    </source>
</evidence>
<keyword evidence="3" id="KW-0650">Protein phosphatase inhibitor</keyword>
<feature type="compositionally biased region" description="Low complexity" evidence="7">
    <location>
        <begin position="706"/>
        <end position="718"/>
    </location>
</feature>
<keyword evidence="9" id="KW-1185">Reference proteome</keyword>